<accession>A0A1C0Y711</accession>
<keyword evidence="4" id="KW-1185">Reference proteome</keyword>
<dbReference type="Proteomes" id="UP000093199">
    <property type="component" value="Unassembled WGS sequence"/>
</dbReference>
<evidence type="ECO:0000256" key="1">
    <source>
        <dbReference type="SAM" id="SignalP"/>
    </source>
</evidence>
<feature type="signal peptide" evidence="1">
    <location>
        <begin position="1"/>
        <end position="22"/>
    </location>
</feature>
<dbReference type="EMBL" id="MASJ01000039">
    <property type="protein sequence ID" value="OCS82941.1"/>
    <property type="molecule type" value="Genomic_DNA"/>
</dbReference>
<keyword evidence="1" id="KW-0732">Signal</keyword>
<dbReference type="InterPro" id="IPR001119">
    <property type="entry name" value="SLH_dom"/>
</dbReference>
<dbReference type="RefSeq" id="WP_066547715.1">
    <property type="nucleotide sequence ID" value="NZ_MASJ01000039.1"/>
</dbReference>
<reference evidence="3 4" key="1">
    <citation type="submission" date="2016-07" db="EMBL/GenBank/DDBJ databases">
        <title>Caryophanon tenue genome sequencing.</title>
        <authorList>
            <person name="Verma A."/>
            <person name="Pal Y."/>
            <person name="Krishnamurthi S."/>
        </authorList>
    </citation>
    <scope>NUCLEOTIDE SEQUENCE [LARGE SCALE GENOMIC DNA]</scope>
    <source>
        <strain evidence="3 4">DSM 14152</strain>
    </source>
</reference>
<sequence>MKQFFVSVFVFSILVVPGLTVSANDIQQWQVGETVTTVFNDAGQYEETMYTITLTEDQLVTFTINDTFYNVFVALKTAEGEPITVLRGHSLSDTPNETTMRVQLRKGTYYATLSGRDTKQAAASYTIAPLVSPYNIKPNDSEERANHIPTNTTIDVVQTTGDRYEESYFSFTLSQLSAVTLQGALQGHNMPDAAFDLSLVAAPRFVVTEHIGPDTKLSDMPEAGYYVLPAGQYTVKLQLGAVMFEPNMQFHVNAVPIQPNKHVKITTERTAVDIGTVYGGIFNTFTHDEYVVAAQAQQQVAIILDATMTNDTAVAFGVRATDDTVFLKPMATSTEPTRTVHVYKDIPSTSIIQLSTYGNINQARHDYALRVYNVLYRDVLGTHRYFPEIMQLQHAGLVHGYPDGTFQPNVSITRKQVLLMLSRDTNVTLRKVRDMIAFKDLVGNPTLEGIAKPFYEAGIIDGSDGTIRLNNTLTRAQLAKILVNTYGLTMQGEVIPFSDVSTQHGSYHDIQILASNGITTGDNGEFMPNVPVSRQHFAVFLSRIVNK</sequence>
<dbReference type="PANTHER" id="PTHR43308">
    <property type="entry name" value="OUTER MEMBRANE PROTEIN ALPHA-RELATED"/>
    <property type="match status" value="1"/>
</dbReference>
<dbReference type="Gene3D" id="2.60.120.380">
    <property type="match status" value="1"/>
</dbReference>
<name>A0A1C0Y711_9BACL</name>
<evidence type="ECO:0000313" key="3">
    <source>
        <dbReference type="EMBL" id="OCS82941.1"/>
    </source>
</evidence>
<dbReference type="PROSITE" id="PS51272">
    <property type="entry name" value="SLH"/>
    <property type="match status" value="2"/>
</dbReference>
<feature type="domain" description="SLH" evidence="2">
    <location>
        <begin position="493"/>
        <end position="547"/>
    </location>
</feature>
<comment type="caution">
    <text evidence="3">The sequence shown here is derived from an EMBL/GenBank/DDBJ whole genome shotgun (WGS) entry which is preliminary data.</text>
</comment>
<evidence type="ECO:0000259" key="2">
    <source>
        <dbReference type="PROSITE" id="PS51272"/>
    </source>
</evidence>
<dbReference type="Pfam" id="PF00395">
    <property type="entry name" value="SLH"/>
    <property type="match status" value="2"/>
</dbReference>
<organism evidence="3 4">
    <name type="scientific">Caryophanon tenue</name>
    <dbReference type="NCBI Taxonomy" id="33978"/>
    <lineage>
        <taxon>Bacteria</taxon>
        <taxon>Bacillati</taxon>
        <taxon>Bacillota</taxon>
        <taxon>Bacilli</taxon>
        <taxon>Bacillales</taxon>
        <taxon>Caryophanaceae</taxon>
        <taxon>Caryophanon</taxon>
    </lineage>
</organism>
<dbReference type="STRING" id="33978.A6M13_05950"/>
<proteinExistence type="predicted"/>
<protein>
    <recommendedName>
        <fullName evidence="2">SLH domain-containing protein</fullName>
    </recommendedName>
</protein>
<dbReference type="PANTHER" id="PTHR43308:SF5">
    <property type="entry name" value="S-LAYER PROTEIN _ PEPTIDOGLYCAN ENDO-BETA-N-ACETYLGLUCOSAMINIDASE"/>
    <property type="match status" value="1"/>
</dbReference>
<feature type="domain" description="SLH" evidence="2">
    <location>
        <begin position="372"/>
        <end position="435"/>
    </location>
</feature>
<feature type="chain" id="PRO_5038924761" description="SLH domain-containing protein" evidence="1">
    <location>
        <begin position="23"/>
        <end position="547"/>
    </location>
</feature>
<dbReference type="AlphaFoldDB" id="A0A1C0Y711"/>
<dbReference type="InterPro" id="IPR051465">
    <property type="entry name" value="Cell_Envelope_Struct_Comp"/>
</dbReference>
<evidence type="ECO:0000313" key="4">
    <source>
        <dbReference type="Proteomes" id="UP000093199"/>
    </source>
</evidence>
<gene>
    <name evidence="3" type="ORF">A6M13_05950</name>
</gene>